<gene>
    <name evidence="3" type="ORF">MNOR_LOCUS12344</name>
</gene>
<sequence length="364" mass="40538">LPYGHPCNSNSECRHQLDTYMSGLSFLSDQESVCKNSRCSCMEHLQIRIFVKGNYACSKAFAFRSTIGKCQPSDSSSCINGSCRRETLDYHCFCSRGLVLVGNTCRRAKQARFSDDCSYPDSGLVPVCNYKRNMHCDKSMKCACFTNLFYDSEGNTCLTAKAYSEVYPNETLVGLNEFCGSKENLPKVCDENENMSCENSTCKCKREFYPVESNRTCESKQSFAEANNLTSYKVMPGDYCYNDDDCITGLDCFKNVCACPYPCTYDNKTITCDCGEVSAVEGAAPAILVGVLGGFVIIIFWFRMIKKTIGKKNKKSEFSSFHEDGTSDPPTYTAPSYGLQHEISTTNPTPYSGNPVQDYPLNPI</sequence>
<dbReference type="AlphaFoldDB" id="A0AAV2QIE2"/>
<evidence type="ECO:0000256" key="1">
    <source>
        <dbReference type="SAM" id="MobiDB-lite"/>
    </source>
</evidence>
<keyword evidence="4" id="KW-1185">Reference proteome</keyword>
<protein>
    <submittedName>
        <fullName evidence="3">Uncharacterized protein</fullName>
    </submittedName>
</protein>
<proteinExistence type="predicted"/>
<feature type="non-terminal residue" evidence="3">
    <location>
        <position position="1"/>
    </location>
</feature>
<feature type="region of interest" description="Disordered" evidence="1">
    <location>
        <begin position="318"/>
        <end position="364"/>
    </location>
</feature>
<reference evidence="3 4" key="1">
    <citation type="submission" date="2024-05" db="EMBL/GenBank/DDBJ databases">
        <authorList>
            <person name="Wallberg A."/>
        </authorList>
    </citation>
    <scope>NUCLEOTIDE SEQUENCE [LARGE SCALE GENOMIC DNA]</scope>
</reference>
<evidence type="ECO:0000313" key="3">
    <source>
        <dbReference type="EMBL" id="CAL4084189.1"/>
    </source>
</evidence>
<accession>A0AAV2QIE2</accession>
<keyword evidence="2" id="KW-0472">Membrane</keyword>
<name>A0AAV2QIE2_MEGNR</name>
<feature type="transmembrane region" description="Helical" evidence="2">
    <location>
        <begin position="282"/>
        <end position="302"/>
    </location>
</feature>
<keyword evidence="2" id="KW-0812">Transmembrane</keyword>
<organism evidence="3 4">
    <name type="scientific">Meganyctiphanes norvegica</name>
    <name type="common">Northern krill</name>
    <name type="synonym">Thysanopoda norvegica</name>
    <dbReference type="NCBI Taxonomy" id="48144"/>
    <lineage>
        <taxon>Eukaryota</taxon>
        <taxon>Metazoa</taxon>
        <taxon>Ecdysozoa</taxon>
        <taxon>Arthropoda</taxon>
        <taxon>Crustacea</taxon>
        <taxon>Multicrustacea</taxon>
        <taxon>Malacostraca</taxon>
        <taxon>Eumalacostraca</taxon>
        <taxon>Eucarida</taxon>
        <taxon>Euphausiacea</taxon>
        <taxon>Euphausiidae</taxon>
        <taxon>Meganyctiphanes</taxon>
    </lineage>
</organism>
<feature type="compositionally biased region" description="Polar residues" evidence="1">
    <location>
        <begin position="342"/>
        <end position="355"/>
    </location>
</feature>
<keyword evidence="2" id="KW-1133">Transmembrane helix</keyword>
<dbReference type="Proteomes" id="UP001497623">
    <property type="component" value="Unassembled WGS sequence"/>
</dbReference>
<dbReference type="EMBL" id="CAXKWB010006747">
    <property type="protein sequence ID" value="CAL4084189.1"/>
    <property type="molecule type" value="Genomic_DNA"/>
</dbReference>
<evidence type="ECO:0000256" key="2">
    <source>
        <dbReference type="SAM" id="Phobius"/>
    </source>
</evidence>
<feature type="non-terminal residue" evidence="3">
    <location>
        <position position="364"/>
    </location>
</feature>
<comment type="caution">
    <text evidence="3">The sequence shown here is derived from an EMBL/GenBank/DDBJ whole genome shotgun (WGS) entry which is preliminary data.</text>
</comment>
<evidence type="ECO:0000313" key="4">
    <source>
        <dbReference type="Proteomes" id="UP001497623"/>
    </source>
</evidence>